<evidence type="ECO:0000313" key="2">
    <source>
        <dbReference type="EMBL" id="MBW3468678.1"/>
    </source>
</evidence>
<dbReference type="AlphaFoldDB" id="A0A951J0F5"/>
<accession>A0A951J0F5</accession>
<organism evidence="2 3">
    <name type="scientific">Arthrospiribacter ruber</name>
    <dbReference type="NCBI Taxonomy" id="2487934"/>
    <lineage>
        <taxon>Bacteria</taxon>
        <taxon>Pseudomonadati</taxon>
        <taxon>Bacteroidota</taxon>
        <taxon>Cytophagia</taxon>
        <taxon>Cytophagales</taxon>
        <taxon>Cyclobacteriaceae</taxon>
        <taxon>Arthrospiribacter</taxon>
    </lineage>
</organism>
<dbReference type="Proteomes" id="UP000727490">
    <property type="component" value="Unassembled WGS sequence"/>
</dbReference>
<proteinExistence type="predicted"/>
<name>A0A951J0F5_9BACT</name>
<keyword evidence="1" id="KW-0472">Membrane</keyword>
<reference evidence="2 3" key="1">
    <citation type="journal article" date="2020" name="Syst. Appl. Microbiol.">
        <title>Arthrospiribacter ruber gen. nov., sp. nov., a novel bacterium isolated from Arthrospira cultures.</title>
        <authorList>
            <person name="Waleron M."/>
            <person name="Misztak A."/>
            <person name="Waleron M.M."/>
            <person name="Furmaniak M."/>
            <person name="Mrozik A."/>
            <person name="Waleron K."/>
        </authorList>
    </citation>
    <scope>NUCLEOTIDE SEQUENCE [LARGE SCALE GENOMIC DNA]</scope>
    <source>
        <strain evidence="2 3">DPMB0001</strain>
    </source>
</reference>
<evidence type="ECO:0000256" key="1">
    <source>
        <dbReference type="SAM" id="Phobius"/>
    </source>
</evidence>
<comment type="caution">
    <text evidence="2">The sequence shown here is derived from an EMBL/GenBank/DDBJ whole genome shotgun (WGS) entry which is preliminary data.</text>
</comment>
<dbReference type="EMBL" id="RPHB01000005">
    <property type="protein sequence ID" value="MBW3468678.1"/>
    <property type="molecule type" value="Genomic_DNA"/>
</dbReference>
<keyword evidence="1" id="KW-0812">Transmembrane</keyword>
<keyword evidence="1" id="KW-1133">Transmembrane helix</keyword>
<protein>
    <submittedName>
        <fullName evidence="2">Uncharacterized protein</fullName>
    </submittedName>
</protein>
<feature type="transmembrane region" description="Helical" evidence="1">
    <location>
        <begin position="63"/>
        <end position="86"/>
    </location>
</feature>
<gene>
    <name evidence="2" type="ORF">EGN73_12770</name>
</gene>
<evidence type="ECO:0000313" key="3">
    <source>
        <dbReference type="Proteomes" id="UP000727490"/>
    </source>
</evidence>
<dbReference type="RefSeq" id="WP_219290352.1">
    <property type="nucleotide sequence ID" value="NZ_RPHB01000005.1"/>
</dbReference>
<sequence>MEKWKGVQLLQESWINDASSAIVHKKEDLKVKAKDSDRLQGHGYQLWRSRHKSNRTEGSNAHFILVLSEKSAVIVTSLIFLMRILIKHLYKELRKRTHFIK</sequence>
<keyword evidence="3" id="KW-1185">Reference proteome</keyword>